<evidence type="ECO:0000313" key="7">
    <source>
        <dbReference type="Proteomes" id="UP001302812"/>
    </source>
</evidence>
<evidence type="ECO:0000256" key="1">
    <source>
        <dbReference type="ARBA" id="ARBA00004141"/>
    </source>
</evidence>
<dbReference type="InterPro" id="IPR018499">
    <property type="entry name" value="Tetraspanin/Peripherin"/>
</dbReference>
<keyword evidence="7" id="KW-1185">Reference proteome</keyword>
<protein>
    <recommendedName>
        <fullName evidence="8">Tetraspanin</fullName>
    </recommendedName>
</protein>
<dbReference type="AlphaFoldDB" id="A0AAN6TMX5"/>
<keyword evidence="3 5" id="KW-1133">Transmembrane helix</keyword>
<organism evidence="6 7">
    <name type="scientific">Canariomyces notabilis</name>
    <dbReference type="NCBI Taxonomy" id="2074819"/>
    <lineage>
        <taxon>Eukaryota</taxon>
        <taxon>Fungi</taxon>
        <taxon>Dikarya</taxon>
        <taxon>Ascomycota</taxon>
        <taxon>Pezizomycotina</taxon>
        <taxon>Sordariomycetes</taxon>
        <taxon>Sordariomycetidae</taxon>
        <taxon>Sordariales</taxon>
        <taxon>Chaetomiaceae</taxon>
        <taxon>Canariomyces</taxon>
    </lineage>
</organism>
<sequence>MVNKVQLVYMIIDGLFLLMGIFILTFSVVVGNIRNEVPTDGRQAARNLLYQRFPLEAGIANSVFVFITFISTLPGLATHSRRWLKLGGYLTVICAIFSMVVGLFLWILTLKTRKDFEPLFTSQPDEVKSLMQTAFECCGYINSETFPFFVTDTTCPSKAAAALMRGCAAPITSFANVFIDNIFTALFGIVGIDVIFIMATACLLKERKEKERFRHIDEKSGAGRI</sequence>
<evidence type="ECO:0000256" key="3">
    <source>
        <dbReference type="ARBA" id="ARBA00022989"/>
    </source>
</evidence>
<comment type="caution">
    <text evidence="6">The sequence shown here is derived from an EMBL/GenBank/DDBJ whole genome shotgun (WGS) entry which is preliminary data.</text>
</comment>
<dbReference type="SUPFAM" id="SSF48652">
    <property type="entry name" value="Tetraspanin"/>
    <property type="match status" value="1"/>
</dbReference>
<reference evidence="6" key="2">
    <citation type="submission" date="2023-05" db="EMBL/GenBank/DDBJ databases">
        <authorList>
            <consortium name="Lawrence Berkeley National Laboratory"/>
            <person name="Steindorff A."/>
            <person name="Hensen N."/>
            <person name="Bonometti L."/>
            <person name="Westerberg I."/>
            <person name="Brannstrom I.O."/>
            <person name="Guillou S."/>
            <person name="Cros-Aarteil S."/>
            <person name="Calhoun S."/>
            <person name="Haridas S."/>
            <person name="Kuo A."/>
            <person name="Mondo S."/>
            <person name="Pangilinan J."/>
            <person name="Riley R."/>
            <person name="Labutti K."/>
            <person name="Andreopoulos B."/>
            <person name="Lipzen A."/>
            <person name="Chen C."/>
            <person name="Yanf M."/>
            <person name="Daum C."/>
            <person name="Ng V."/>
            <person name="Clum A."/>
            <person name="Ohm R."/>
            <person name="Martin F."/>
            <person name="Silar P."/>
            <person name="Natvig D."/>
            <person name="Lalanne C."/>
            <person name="Gautier V."/>
            <person name="Ament-Velasquez S.L."/>
            <person name="Kruys A."/>
            <person name="Hutchinson M.I."/>
            <person name="Powell A.J."/>
            <person name="Barry K."/>
            <person name="Miller A.N."/>
            <person name="Grigoriev I.V."/>
            <person name="Debuchy R."/>
            <person name="Gladieux P."/>
            <person name="Thoren M.H."/>
            <person name="Johannesson H."/>
        </authorList>
    </citation>
    <scope>NUCLEOTIDE SEQUENCE</scope>
    <source>
        <strain evidence="6">CBS 508.74</strain>
    </source>
</reference>
<accession>A0AAN6TMX5</accession>
<feature type="transmembrane region" description="Helical" evidence="5">
    <location>
        <begin position="89"/>
        <end position="108"/>
    </location>
</feature>
<gene>
    <name evidence="6" type="ORF">N656DRAFT_764681</name>
</gene>
<dbReference type="EMBL" id="MU853332">
    <property type="protein sequence ID" value="KAK4117467.1"/>
    <property type="molecule type" value="Genomic_DNA"/>
</dbReference>
<comment type="subcellular location">
    <subcellularLocation>
        <location evidence="1">Membrane</location>
        <topology evidence="1">Multi-pass membrane protein</topology>
    </subcellularLocation>
</comment>
<dbReference type="RefSeq" id="XP_064675037.1">
    <property type="nucleotide sequence ID" value="XM_064813348.1"/>
</dbReference>
<evidence type="ECO:0000256" key="5">
    <source>
        <dbReference type="SAM" id="Phobius"/>
    </source>
</evidence>
<evidence type="ECO:0000256" key="2">
    <source>
        <dbReference type="ARBA" id="ARBA00022692"/>
    </source>
</evidence>
<dbReference type="GO" id="GO:0016020">
    <property type="term" value="C:membrane"/>
    <property type="evidence" value="ECO:0007669"/>
    <property type="project" value="UniProtKB-SubCell"/>
</dbReference>
<evidence type="ECO:0000256" key="4">
    <source>
        <dbReference type="ARBA" id="ARBA00023136"/>
    </source>
</evidence>
<dbReference type="Proteomes" id="UP001302812">
    <property type="component" value="Unassembled WGS sequence"/>
</dbReference>
<feature type="transmembrane region" description="Helical" evidence="5">
    <location>
        <begin position="182"/>
        <end position="204"/>
    </location>
</feature>
<name>A0AAN6TMX5_9PEZI</name>
<evidence type="ECO:0000313" key="6">
    <source>
        <dbReference type="EMBL" id="KAK4117467.1"/>
    </source>
</evidence>
<dbReference type="InterPro" id="IPR008952">
    <property type="entry name" value="Tetraspanin_EC2_sf"/>
</dbReference>
<feature type="transmembrane region" description="Helical" evidence="5">
    <location>
        <begin position="53"/>
        <end position="77"/>
    </location>
</feature>
<evidence type="ECO:0008006" key="8">
    <source>
        <dbReference type="Google" id="ProtNLM"/>
    </source>
</evidence>
<dbReference type="GeneID" id="89937473"/>
<dbReference type="Pfam" id="PF00335">
    <property type="entry name" value="Tetraspanin"/>
    <property type="match status" value="1"/>
</dbReference>
<proteinExistence type="predicted"/>
<reference evidence="6" key="1">
    <citation type="journal article" date="2023" name="Mol. Phylogenet. Evol.">
        <title>Genome-scale phylogeny and comparative genomics of the fungal order Sordariales.</title>
        <authorList>
            <person name="Hensen N."/>
            <person name="Bonometti L."/>
            <person name="Westerberg I."/>
            <person name="Brannstrom I.O."/>
            <person name="Guillou S."/>
            <person name="Cros-Aarteil S."/>
            <person name="Calhoun S."/>
            <person name="Haridas S."/>
            <person name="Kuo A."/>
            <person name="Mondo S."/>
            <person name="Pangilinan J."/>
            <person name="Riley R."/>
            <person name="LaButti K."/>
            <person name="Andreopoulos B."/>
            <person name="Lipzen A."/>
            <person name="Chen C."/>
            <person name="Yan M."/>
            <person name="Daum C."/>
            <person name="Ng V."/>
            <person name="Clum A."/>
            <person name="Steindorff A."/>
            <person name="Ohm R.A."/>
            <person name="Martin F."/>
            <person name="Silar P."/>
            <person name="Natvig D.O."/>
            <person name="Lalanne C."/>
            <person name="Gautier V."/>
            <person name="Ament-Velasquez S.L."/>
            <person name="Kruys A."/>
            <person name="Hutchinson M.I."/>
            <person name="Powell A.J."/>
            <person name="Barry K."/>
            <person name="Miller A.N."/>
            <person name="Grigoriev I.V."/>
            <person name="Debuchy R."/>
            <person name="Gladieux P."/>
            <person name="Hiltunen Thoren M."/>
            <person name="Johannesson H."/>
        </authorList>
    </citation>
    <scope>NUCLEOTIDE SEQUENCE</scope>
    <source>
        <strain evidence="6">CBS 508.74</strain>
    </source>
</reference>
<feature type="transmembrane region" description="Helical" evidence="5">
    <location>
        <begin position="7"/>
        <end position="33"/>
    </location>
</feature>
<keyword evidence="4 5" id="KW-0472">Membrane</keyword>
<keyword evidence="2 5" id="KW-0812">Transmembrane</keyword>